<name>A0A380ZCA6_9BACE</name>
<dbReference type="STRING" id="483216.BACEGG_00496"/>
<reference evidence="1 2" key="1">
    <citation type="submission" date="2018-06" db="EMBL/GenBank/DDBJ databases">
        <authorList>
            <consortium name="Pathogen Informatics"/>
            <person name="Doyle S."/>
        </authorList>
    </citation>
    <scope>NUCLEOTIDE SEQUENCE [LARGE SCALE GENOMIC DNA]</scope>
    <source>
        <strain evidence="1 2">NCTC11155</strain>
    </source>
</reference>
<dbReference type="Pfam" id="PF17642">
    <property type="entry name" value="TssD"/>
    <property type="match status" value="1"/>
</dbReference>
<protein>
    <submittedName>
        <fullName evidence="1">Uncharacterized protein</fullName>
    </submittedName>
</protein>
<evidence type="ECO:0000313" key="1">
    <source>
        <dbReference type="EMBL" id="SUV43974.1"/>
    </source>
</evidence>
<organism evidence="1 2">
    <name type="scientific">Bacteroides eggerthii</name>
    <dbReference type="NCBI Taxonomy" id="28111"/>
    <lineage>
        <taxon>Bacteria</taxon>
        <taxon>Pseudomonadati</taxon>
        <taxon>Bacteroidota</taxon>
        <taxon>Bacteroidia</taxon>
        <taxon>Bacteroidales</taxon>
        <taxon>Bacteroidaceae</taxon>
        <taxon>Bacteroides</taxon>
    </lineage>
</organism>
<accession>A0A380ZCA6</accession>
<dbReference type="EMBL" id="UFSX01000002">
    <property type="protein sequence ID" value="SUV43974.1"/>
    <property type="molecule type" value="Genomic_DNA"/>
</dbReference>
<dbReference type="GO" id="GO:0033104">
    <property type="term" value="C:type VI protein secretion system complex"/>
    <property type="evidence" value="ECO:0007669"/>
    <property type="project" value="InterPro"/>
</dbReference>
<gene>
    <name evidence="1" type="ORF">NCTC11155_03384</name>
</gene>
<sequence>MVHKKCSVNIVFLDFLLSLRCNVKCIKQVVMNSEIILEINGYKCNLLKYKYCFSRNIDREGRPVTGVLGGNIYIEMESNGSNCILDMMLVDTDRQRPAFFSHVEHFPVWGKILHSIDDMMFRELAFDEAYLYYHEESMSAEGNAPMITRFLISPTRLDINRTIRLDRRMDTTDGFWWEEYKEDEFVKTVRICDNTPLIIDAFWIDKSGNKCREFPIGQSVKLHIQLAEFTAGDYLKFDFKDEAGEGVHHASVSGTVDKDGFVIIENFELKKK</sequence>
<dbReference type="InterPro" id="IPR041408">
    <property type="entry name" value="Hcp_Tssd"/>
</dbReference>
<dbReference type="AlphaFoldDB" id="A0A380ZCA6"/>
<dbReference type="Proteomes" id="UP000254424">
    <property type="component" value="Unassembled WGS sequence"/>
</dbReference>
<proteinExistence type="predicted"/>
<evidence type="ECO:0000313" key="2">
    <source>
        <dbReference type="Proteomes" id="UP000254424"/>
    </source>
</evidence>